<dbReference type="EMBL" id="BMAT01007931">
    <property type="protein sequence ID" value="GFR74466.1"/>
    <property type="molecule type" value="Genomic_DNA"/>
</dbReference>
<name>A0AAV4FQ15_9GAST</name>
<accession>A0AAV4FQ15</accession>
<feature type="region of interest" description="Disordered" evidence="1">
    <location>
        <begin position="1"/>
        <end position="20"/>
    </location>
</feature>
<proteinExistence type="predicted"/>
<keyword evidence="3" id="KW-1185">Reference proteome</keyword>
<evidence type="ECO:0000313" key="2">
    <source>
        <dbReference type="EMBL" id="GFR74466.1"/>
    </source>
</evidence>
<gene>
    <name evidence="2" type="ORF">ElyMa_003893600</name>
</gene>
<comment type="caution">
    <text evidence="2">The sequence shown here is derived from an EMBL/GenBank/DDBJ whole genome shotgun (WGS) entry which is preliminary data.</text>
</comment>
<sequence>MSEGDKRKGRMGGALQGRSAASVWKLPRLESGSAVVAASVAAAEEEDTSVKCLACLKVSPCGQAGLTSCVSLACNPASPQVAEAR</sequence>
<dbReference type="Proteomes" id="UP000762676">
    <property type="component" value="Unassembled WGS sequence"/>
</dbReference>
<protein>
    <submittedName>
        <fullName evidence="2">Uncharacterized protein</fullName>
    </submittedName>
</protein>
<dbReference type="AlphaFoldDB" id="A0AAV4FQ15"/>
<reference evidence="2 3" key="1">
    <citation type="journal article" date="2021" name="Elife">
        <title>Chloroplast acquisition without the gene transfer in kleptoplastic sea slugs, Plakobranchus ocellatus.</title>
        <authorList>
            <person name="Maeda T."/>
            <person name="Takahashi S."/>
            <person name="Yoshida T."/>
            <person name="Shimamura S."/>
            <person name="Takaki Y."/>
            <person name="Nagai Y."/>
            <person name="Toyoda A."/>
            <person name="Suzuki Y."/>
            <person name="Arimoto A."/>
            <person name="Ishii H."/>
            <person name="Satoh N."/>
            <person name="Nishiyama T."/>
            <person name="Hasebe M."/>
            <person name="Maruyama T."/>
            <person name="Minagawa J."/>
            <person name="Obokata J."/>
            <person name="Shigenobu S."/>
        </authorList>
    </citation>
    <scope>NUCLEOTIDE SEQUENCE [LARGE SCALE GENOMIC DNA]</scope>
</reference>
<organism evidence="2 3">
    <name type="scientific">Elysia marginata</name>
    <dbReference type="NCBI Taxonomy" id="1093978"/>
    <lineage>
        <taxon>Eukaryota</taxon>
        <taxon>Metazoa</taxon>
        <taxon>Spiralia</taxon>
        <taxon>Lophotrochozoa</taxon>
        <taxon>Mollusca</taxon>
        <taxon>Gastropoda</taxon>
        <taxon>Heterobranchia</taxon>
        <taxon>Euthyneura</taxon>
        <taxon>Panpulmonata</taxon>
        <taxon>Sacoglossa</taxon>
        <taxon>Placobranchoidea</taxon>
        <taxon>Plakobranchidae</taxon>
        <taxon>Elysia</taxon>
    </lineage>
</organism>
<evidence type="ECO:0000313" key="3">
    <source>
        <dbReference type="Proteomes" id="UP000762676"/>
    </source>
</evidence>
<evidence type="ECO:0000256" key="1">
    <source>
        <dbReference type="SAM" id="MobiDB-lite"/>
    </source>
</evidence>